<feature type="domain" description="Uracil-DNA glycosylase-like" evidence="1">
    <location>
        <begin position="45"/>
        <end position="206"/>
    </location>
</feature>
<dbReference type="InterPro" id="IPR005122">
    <property type="entry name" value="Uracil-DNA_glycosylase-like"/>
</dbReference>
<evidence type="ECO:0000259" key="1">
    <source>
        <dbReference type="Pfam" id="PF03167"/>
    </source>
</evidence>
<proteinExistence type="predicted"/>
<name>A0A418SLF7_9RHOB</name>
<keyword evidence="3" id="KW-1185">Reference proteome</keyword>
<gene>
    <name evidence="2" type="ORF">PSAL_020760</name>
</gene>
<dbReference type="OrthoDB" id="7605307at2"/>
<dbReference type="Proteomes" id="UP000283786">
    <property type="component" value="Chromosome"/>
</dbReference>
<dbReference type="AlphaFoldDB" id="A0A418SLF7"/>
<evidence type="ECO:0000313" key="2">
    <source>
        <dbReference type="EMBL" id="QPM90834.1"/>
    </source>
</evidence>
<evidence type="ECO:0000313" key="3">
    <source>
        <dbReference type="Proteomes" id="UP000283786"/>
    </source>
</evidence>
<accession>A0A418SLF7</accession>
<dbReference type="InterPro" id="IPR036895">
    <property type="entry name" value="Uracil-DNA_glycosylase-like_sf"/>
</dbReference>
<dbReference type="RefSeq" id="WP_119837798.1">
    <property type="nucleotide sequence ID" value="NZ_CP060436.1"/>
</dbReference>
<sequence>MQHEDNFSITGTISMSFRGRIEEAYQRSGNTLGWRFLYSPPETLARASVAFIGLNPGGSVEEDIHGRYAMERGSAYSHESWAGCAPSQHPLQKQVLSLFAKLEIEPEEVLAGNLVPFRSRDWKSLKSRKQSVQFGKELWTEALQTSQPPLIVTMGALTTKILSEMLDIRHLEKHPTGWGKVSAFRGEFEGGRLVGLPHLSRFSIMTRPQSSFYTDRVLT</sequence>
<dbReference type="KEGG" id="palw:PSAL_020760"/>
<dbReference type="Pfam" id="PF03167">
    <property type="entry name" value="UDG"/>
    <property type="match status" value="1"/>
</dbReference>
<dbReference type="SUPFAM" id="SSF52141">
    <property type="entry name" value="Uracil-DNA glycosylase-like"/>
    <property type="match status" value="1"/>
</dbReference>
<dbReference type="Gene3D" id="3.40.470.10">
    <property type="entry name" value="Uracil-DNA glycosylase-like domain"/>
    <property type="match status" value="1"/>
</dbReference>
<organism evidence="2 3">
    <name type="scientific">Pseudooceanicola algae</name>
    <dbReference type="NCBI Taxonomy" id="1537215"/>
    <lineage>
        <taxon>Bacteria</taxon>
        <taxon>Pseudomonadati</taxon>
        <taxon>Pseudomonadota</taxon>
        <taxon>Alphaproteobacteria</taxon>
        <taxon>Rhodobacterales</taxon>
        <taxon>Paracoccaceae</taxon>
        <taxon>Pseudooceanicola</taxon>
    </lineage>
</organism>
<reference evidence="2 3" key="1">
    <citation type="submission" date="2020-08" db="EMBL/GenBank/DDBJ databases">
        <title>Genome sequence of Rhodobacteraceae bacterium Lw-13e.</title>
        <authorList>
            <person name="Poehlein A."/>
            <person name="Wolter L."/>
            <person name="Daniel R."/>
            <person name="Brinkhoff T."/>
        </authorList>
    </citation>
    <scope>NUCLEOTIDE SEQUENCE [LARGE SCALE GENOMIC DNA]</scope>
    <source>
        <strain evidence="2 3">Lw-13e</strain>
    </source>
</reference>
<protein>
    <recommendedName>
        <fullName evidence="1">Uracil-DNA glycosylase-like domain-containing protein</fullName>
    </recommendedName>
</protein>
<dbReference type="EMBL" id="CP060436">
    <property type="protein sequence ID" value="QPM90834.1"/>
    <property type="molecule type" value="Genomic_DNA"/>
</dbReference>